<dbReference type="Proteomes" id="UP000192671">
    <property type="component" value="Unassembled WGS sequence"/>
</dbReference>
<keyword evidence="1" id="KW-1133">Transmembrane helix</keyword>
<keyword evidence="1" id="KW-0472">Membrane</keyword>
<sequence>MEIYIFLGFGIVLAIIVALMLIKDSETNKKFARFERAIESVMQENFNLKKQISMLEGEAFKNSEQYEPLKKQIKENIDLQINEKIVPIIRAIKSIERVIDDFATEQKDRIVSLEERTRDINKIAPSVINEEEQILKMFKDGKIAAMIAKDLHVGMGRVEFVLKFHKLA</sequence>
<dbReference type="InterPro" id="IPR046118">
    <property type="entry name" value="DUF6115"/>
</dbReference>
<evidence type="ECO:0000313" key="3">
    <source>
        <dbReference type="Proteomes" id="UP000192671"/>
    </source>
</evidence>
<evidence type="ECO:0008006" key="4">
    <source>
        <dbReference type="Google" id="ProtNLM"/>
    </source>
</evidence>
<comment type="caution">
    <text evidence="2">The sequence shown here is derived from an EMBL/GenBank/DDBJ whole genome shotgun (WGS) entry which is preliminary data.</text>
</comment>
<protein>
    <recommendedName>
        <fullName evidence="4">Periplasmic protein</fullName>
    </recommendedName>
</protein>
<dbReference type="Pfam" id="PF19610">
    <property type="entry name" value="DUF6115"/>
    <property type="match status" value="1"/>
</dbReference>
<dbReference type="EMBL" id="LVWL01000021">
    <property type="protein sequence ID" value="ORI06708.1"/>
    <property type="molecule type" value="Genomic_DNA"/>
</dbReference>
<gene>
    <name evidence="2" type="ORF">A3835_08075</name>
</gene>
<evidence type="ECO:0000313" key="2">
    <source>
        <dbReference type="EMBL" id="ORI06708.1"/>
    </source>
</evidence>
<proteinExistence type="predicted"/>
<feature type="transmembrane region" description="Helical" evidence="1">
    <location>
        <begin position="6"/>
        <end position="22"/>
    </location>
</feature>
<keyword evidence="1" id="KW-0812">Transmembrane</keyword>
<reference evidence="2 3" key="1">
    <citation type="journal article" date="2017" name="Gene Rep">
        <title>The ribosomal RNA operon (rrn) of Campylobacter concisus supports molecular typing to genomospecies level.</title>
        <authorList>
            <person name="Huq M."/>
            <person name="Van T.T.H."/>
            <person name="Gurtler V."/>
            <person name="Elshagmani E."/>
            <person name="Allemailem K.S."/>
            <person name="Smooker P.M."/>
            <person name="Istivan T.S."/>
        </authorList>
    </citation>
    <scope>NUCLEOTIDE SEQUENCE [LARGE SCALE GENOMIC DNA]</scope>
    <source>
        <strain evidence="2 3">RCH 26</strain>
    </source>
</reference>
<organism evidence="2 3">
    <name type="scientific">Campylobacter concisus</name>
    <dbReference type="NCBI Taxonomy" id="199"/>
    <lineage>
        <taxon>Bacteria</taxon>
        <taxon>Pseudomonadati</taxon>
        <taxon>Campylobacterota</taxon>
        <taxon>Epsilonproteobacteria</taxon>
        <taxon>Campylobacterales</taxon>
        <taxon>Campylobacteraceae</taxon>
        <taxon>Campylobacter</taxon>
    </lineage>
</organism>
<name>A0A1X0U158_9BACT</name>
<accession>A0A1X0U158</accession>
<dbReference type="AlphaFoldDB" id="A0A1X0U158"/>
<evidence type="ECO:0000256" key="1">
    <source>
        <dbReference type="SAM" id="Phobius"/>
    </source>
</evidence>